<accession>A0A0B4ZX48</accession>
<organism evidence="1 2">
    <name type="scientific">Yersinia phage vB_YenM_TG1</name>
    <dbReference type="NCBI Taxonomy" id="1589265"/>
    <lineage>
        <taxon>Viruses</taxon>
        <taxon>Duplodnaviria</taxon>
        <taxon>Heunggongvirae</taxon>
        <taxon>Uroviricota</taxon>
        <taxon>Caudoviricetes</taxon>
        <taxon>Pantevenvirales</taxon>
        <taxon>Straboviridae</taxon>
        <taxon>Tevenvirinae</taxon>
        <taxon>Tegunavirus</taxon>
        <taxon>Tegunavirus yenmtg1</taxon>
    </lineage>
</organism>
<dbReference type="KEGG" id="vg:26627396"/>
<dbReference type="GeneID" id="26627396"/>
<sequence length="122" mass="14478">MIKVNFFKPGHYYMFASFHDYQTFVYTDSVNKTICEQIFDDYAHLEPFLVLTTTENGDVLSARSATKEMNAEDRSYLALFFEDESKYFNEVTDNKFEPIKPPRTKEMVLDKIRELLKELETF</sequence>
<protein>
    <submittedName>
        <fullName evidence="1">Uncharacterized protein</fullName>
    </submittedName>
</protein>
<proteinExistence type="predicted"/>
<dbReference type="Proteomes" id="UP000031805">
    <property type="component" value="Segment"/>
</dbReference>
<reference evidence="1 2" key="1">
    <citation type="submission" date="2014-11" db="EMBL/GenBank/DDBJ databases">
        <title>Complete genome sequence of vB_YenM_TG1, a broad host range bacteriophage which infects Yersinia enterocolitica.</title>
        <authorList>
            <person name="Leon-Velarde C.G."/>
            <person name="Kropinski A.M."/>
            <person name="Chen S."/>
            <person name="Griffiths M.W."/>
            <person name="Odumeru J.A."/>
        </authorList>
    </citation>
    <scope>NUCLEOTIDE SEQUENCE [LARGE SCALE GENOMIC DNA]</scope>
</reference>
<dbReference type="EMBL" id="KP202158">
    <property type="protein sequence ID" value="AJD81882.1"/>
    <property type="molecule type" value="Genomic_DNA"/>
</dbReference>
<name>A0A0B4ZX48_9CAUD</name>
<evidence type="ECO:0000313" key="2">
    <source>
        <dbReference type="Proteomes" id="UP000031805"/>
    </source>
</evidence>
<dbReference type="RefSeq" id="YP_009200334.1">
    <property type="nucleotide sequence ID" value="NC_028820.1"/>
</dbReference>
<keyword evidence="2" id="KW-1185">Reference proteome</keyword>
<gene>
    <name evidence="1" type="ORF">YenMTG1_073</name>
</gene>
<evidence type="ECO:0000313" key="1">
    <source>
        <dbReference type="EMBL" id="AJD81882.1"/>
    </source>
</evidence>